<protein>
    <submittedName>
        <fullName evidence="4">MmgE/PrpD family protein</fullName>
    </submittedName>
</protein>
<comment type="caution">
    <text evidence="4">The sequence shown here is derived from an EMBL/GenBank/DDBJ whole genome shotgun (WGS) entry which is preliminary data.</text>
</comment>
<evidence type="ECO:0000313" key="5">
    <source>
        <dbReference type="Proteomes" id="UP000282957"/>
    </source>
</evidence>
<feature type="domain" description="MmgE/PrpD N-terminal" evidence="2">
    <location>
        <begin position="12"/>
        <end position="252"/>
    </location>
</feature>
<evidence type="ECO:0000259" key="2">
    <source>
        <dbReference type="Pfam" id="PF03972"/>
    </source>
</evidence>
<dbReference type="Pfam" id="PF03972">
    <property type="entry name" value="MmgE_PrpD_N"/>
    <property type="match status" value="1"/>
</dbReference>
<dbReference type="SUPFAM" id="SSF103378">
    <property type="entry name" value="2-methylcitrate dehydratase PrpD"/>
    <property type="match status" value="1"/>
</dbReference>
<dbReference type="InterPro" id="IPR042188">
    <property type="entry name" value="MmgE/PrpD_sf_2"/>
</dbReference>
<dbReference type="Pfam" id="PF19305">
    <property type="entry name" value="MmgE_PrpD_C"/>
    <property type="match status" value="1"/>
</dbReference>
<proteinExistence type="inferred from homology"/>
<reference evidence="4 5" key="1">
    <citation type="submission" date="2019-01" db="EMBL/GenBank/DDBJ databases">
        <authorList>
            <person name="Chen W.-M."/>
        </authorList>
    </citation>
    <scope>NUCLEOTIDE SEQUENCE [LARGE SCALE GENOMIC DNA]</scope>
    <source>
        <strain evidence="4 5">CCP-6</strain>
    </source>
</reference>
<gene>
    <name evidence="4" type="ORF">EOD42_04065</name>
</gene>
<dbReference type="InterPro" id="IPR042183">
    <property type="entry name" value="MmgE/PrpD_sf_1"/>
</dbReference>
<keyword evidence="5" id="KW-1185">Reference proteome</keyword>
<sequence length="467" mass="48450">MDLPVTVSGPTRQLADFASALTLADVDDVARHAARRHVIDTLACIINGAGQDATLSVQKALTAAGVGAGPVSMAGFVESFDALSAAYLGGTAAHGLELDDGFRAGSVHPGAVVVPAALALASQRGISGAELLTAIIAGYEAACRIAAASHPRSRWRGFHNTSTAGVFGAAVAAARLLGMSADDTEAAMGIAASSAAGIFTFLAGGDVKRIHPGHASREGLLAALLTESGLPAPRGALEFKEGFFAAYAGGDTGEVDYSTIDILAAGDNNPKSRFAIANCYMKPHACCRHIHAAIDAVLDMAKADGITAPQVDRVEIGTYAVAASHAEVGWSEMTTAQMSFPFVIATALARNQVGVADFGDVERADGDTLALTGRIDVRVDEAYEAAYPRKRGAHVLIRTKDGRVAERHVPEPFGSASNPLTDEGLETKFMALAAPRLSEAKARRALELLWKLDELEDLAPLVEAMRG</sequence>
<comment type="similarity">
    <text evidence="1">Belongs to the PrpD family.</text>
</comment>
<dbReference type="InterPro" id="IPR045336">
    <property type="entry name" value="MmgE_PrpD_N"/>
</dbReference>
<name>A0A437MNT8_9PROT</name>
<dbReference type="Gene3D" id="3.30.1330.120">
    <property type="entry name" value="2-methylcitrate dehydratase PrpD"/>
    <property type="match status" value="1"/>
</dbReference>
<evidence type="ECO:0000313" key="4">
    <source>
        <dbReference type="EMBL" id="RVT99280.1"/>
    </source>
</evidence>
<dbReference type="InterPro" id="IPR036148">
    <property type="entry name" value="MmgE/PrpD_sf"/>
</dbReference>
<dbReference type="EMBL" id="SACL01000001">
    <property type="protein sequence ID" value="RVT99280.1"/>
    <property type="molecule type" value="Genomic_DNA"/>
</dbReference>
<dbReference type="Proteomes" id="UP000282957">
    <property type="component" value="Unassembled WGS sequence"/>
</dbReference>
<dbReference type="GO" id="GO:0016829">
    <property type="term" value="F:lyase activity"/>
    <property type="evidence" value="ECO:0007669"/>
    <property type="project" value="InterPro"/>
</dbReference>
<dbReference type="AlphaFoldDB" id="A0A437MNT8"/>
<accession>A0A437MNT8</accession>
<evidence type="ECO:0000259" key="3">
    <source>
        <dbReference type="Pfam" id="PF19305"/>
    </source>
</evidence>
<organism evidence="4 5">
    <name type="scientific">Rhodovarius crocodyli</name>
    <dbReference type="NCBI Taxonomy" id="1979269"/>
    <lineage>
        <taxon>Bacteria</taxon>
        <taxon>Pseudomonadati</taxon>
        <taxon>Pseudomonadota</taxon>
        <taxon>Alphaproteobacteria</taxon>
        <taxon>Acetobacterales</taxon>
        <taxon>Roseomonadaceae</taxon>
        <taxon>Rhodovarius</taxon>
    </lineage>
</organism>
<dbReference type="InterPro" id="IPR045337">
    <property type="entry name" value="MmgE_PrpD_C"/>
</dbReference>
<dbReference type="PANTHER" id="PTHR16943:SF8">
    <property type="entry name" value="2-METHYLCITRATE DEHYDRATASE"/>
    <property type="match status" value="1"/>
</dbReference>
<feature type="domain" description="MmgE/PrpD C-terminal" evidence="3">
    <location>
        <begin position="284"/>
        <end position="452"/>
    </location>
</feature>
<dbReference type="PANTHER" id="PTHR16943">
    <property type="entry name" value="2-METHYLCITRATE DEHYDRATASE-RELATED"/>
    <property type="match status" value="1"/>
</dbReference>
<dbReference type="OrthoDB" id="9795089at2"/>
<dbReference type="Gene3D" id="1.10.4100.10">
    <property type="entry name" value="2-methylcitrate dehydratase PrpD"/>
    <property type="match status" value="1"/>
</dbReference>
<evidence type="ECO:0000256" key="1">
    <source>
        <dbReference type="ARBA" id="ARBA00006174"/>
    </source>
</evidence>
<dbReference type="RefSeq" id="WP_127786131.1">
    <property type="nucleotide sequence ID" value="NZ_SACL01000001.1"/>
</dbReference>
<dbReference type="InterPro" id="IPR005656">
    <property type="entry name" value="MmgE_PrpD"/>
</dbReference>